<reference evidence="4 5" key="1">
    <citation type="journal article" date="2017" name="Int. J. Syst. Evol. Microbiol.">
        <title>Aquarickettsiella crustaci n. gen. n. sp. (Gammaproteobacteria: Legionellales: Coxiellaceae); a bacterial pathogen of the freshwater crustacean: Gammarus fossarum (Malacostraca: Amphipoda).</title>
        <authorList>
            <person name="Bojko J."/>
            <person name="Dunn A.M."/>
            <person name="Stebbing P.D."/>
            <person name="Van Aerle R."/>
            <person name="Bacela-Spychalska K."/>
            <person name="Bean T.P."/>
            <person name="Stentiford G.D."/>
        </authorList>
    </citation>
    <scope>NUCLEOTIDE SEQUENCE [LARGE SCALE GENOMIC DNA]</scope>
    <source>
        <strain evidence="4">RA15029</strain>
    </source>
</reference>
<accession>A0A370CJE9</accession>
<dbReference type="InterPro" id="IPR050834">
    <property type="entry name" value="Glycosyltransf_2"/>
</dbReference>
<dbReference type="PANTHER" id="PTHR43685">
    <property type="entry name" value="GLYCOSYLTRANSFERASE"/>
    <property type="match status" value="1"/>
</dbReference>
<organism evidence="4 5">
    <name type="scientific">Candidatus Aquirickettsiella gammari</name>
    <dbReference type="NCBI Taxonomy" id="2016198"/>
    <lineage>
        <taxon>Bacteria</taxon>
        <taxon>Pseudomonadati</taxon>
        <taxon>Pseudomonadota</taxon>
        <taxon>Gammaproteobacteria</taxon>
        <taxon>Legionellales</taxon>
        <taxon>Coxiellaceae</taxon>
        <taxon>Candidatus Aquirickettsiella</taxon>
    </lineage>
</organism>
<dbReference type="InterPro" id="IPR027791">
    <property type="entry name" value="Galactosyl_T_C"/>
</dbReference>
<feature type="domain" description="Galactosyltransferase C-terminal" evidence="3">
    <location>
        <begin position="181"/>
        <end position="224"/>
    </location>
</feature>
<sequence length="275" mass="31685">MLSKSSPNISVIVTSYNRPDALHLVLSALGQQTQLPSEVIVADDGSTEETRQLITQLQTQLSYPLRHIWQVDQGFQAAKIRNKAALQASNPYLIFLDGDCVPFPDFIAQHRQLAEPDCFVSGHRILLNKTLTQKVLEEFQPIYKNSSLEWLLHYLHRETNRLFPLLRIDLNKLRKLHPKRWQGAKSCNLALWKKDFLNINGFDESFIGWGYEDSDLVIRLIRSGTYRKSGKLAVPVIHLWHQQNDRAQEPVNLKLLKEIEISTRIRAKMGIDQLV</sequence>
<dbReference type="SUPFAM" id="SSF53448">
    <property type="entry name" value="Nucleotide-diphospho-sugar transferases"/>
    <property type="match status" value="1"/>
</dbReference>
<gene>
    <name evidence="4" type="ORF">CFE62_001060</name>
</gene>
<dbReference type="InterPro" id="IPR029044">
    <property type="entry name" value="Nucleotide-diphossugar_trans"/>
</dbReference>
<evidence type="ECO:0000259" key="3">
    <source>
        <dbReference type="Pfam" id="PF02709"/>
    </source>
</evidence>
<dbReference type="AlphaFoldDB" id="A0A370CJE9"/>
<dbReference type="EMBL" id="NMOS02000002">
    <property type="protein sequence ID" value="RDH40981.1"/>
    <property type="molecule type" value="Genomic_DNA"/>
</dbReference>
<evidence type="ECO:0000313" key="5">
    <source>
        <dbReference type="Proteomes" id="UP000226429"/>
    </source>
</evidence>
<dbReference type="Gene3D" id="3.90.550.10">
    <property type="entry name" value="Spore Coat Polysaccharide Biosynthesis Protein SpsA, Chain A"/>
    <property type="match status" value="1"/>
</dbReference>
<dbReference type="GO" id="GO:0016740">
    <property type="term" value="F:transferase activity"/>
    <property type="evidence" value="ECO:0007669"/>
    <property type="project" value="UniProtKB-KW"/>
</dbReference>
<dbReference type="Pfam" id="PF02709">
    <property type="entry name" value="Glyco_transf_7C"/>
    <property type="match status" value="1"/>
</dbReference>
<keyword evidence="1" id="KW-0808">Transferase</keyword>
<evidence type="ECO:0000256" key="1">
    <source>
        <dbReference type="ARBA" id="ARBA00022679"/>
    </source>
</evidence>
<dbReference type="Proteomes" id="UP000226429">
    <property type="component" value="Unassembled WGS sequence"/>
</dbReference>
<keyword evidence="5" id="KW-1185">Reference proteome</keyword>
<evidence type="ECO:0000313" key="4">
    <source>
        <dbReference type="EMBL" id="RDH40981.1"/>
    </source>
</evidence>
<dbReference type="Pfam" id="PF00535">
    <property type="entry name" value="Glycos_transf_2"/>
    <property type="match status" value="1"/>
</dbReference>
<evidence type="ECO:0000259" key="2">
    <source>
        <dbReference type="Pfam" id="PF00535"/>
    </source>
</evidence>
<reference evidence="4 5" key="2">
    <citation type="journal article" date="2018" name="J. Invertebr. Pathol.">
        <title>'Candidatus Aquirickettsiella gammari' (Gammaproteobacteria: Legionellales: Coxiellaceae): A bacterial pathogen of the freshwater crustacean Gammarus fossarum (Malacostraca: Amphipoda).</title>
        <authorList>
            <person name="Bojko J."/>
            <person name="Dunn A.M."/>
            <person name="Stebbing P.D."/>
            <person name="van Aerle R."/>
            <person name="Bacela-Spychalska K."/>
            <person name="Bean T.P."/>
            <person name="Urrutia A."/>
            <person name="Stentiford G.D."/>
        </authorList>
    </citation>
    <scope>NUCLEOTIDE SEQUENCE [LARGE SCALE GENOMIC DNA]</scope>
    <source>
        <strain evidence="4">RA15029</strain>
    </source>
</reference>
<proteinExistence type="predicted"/>
<name>A0A370CJE9_9COXI</name>
<dbReference type="PANTHER" id="PTHR43685:SF3">
    <property type="entry name" value="SLR2126 PROTEIN"/>
    <property type="match status" value="1"/>
</dbReference>
<feature type="domain" description="Glycosyltransferase 2-like" evidence="2">
    <location>
        <begin position="10"/>
        <end position="137"/>
    </location>
</feature>
<dbReference type="InterPro" id="IPR001173">
    <property type="entry name" value="Glyco_trans_2-like"/>
</dbReference>
<comment type="caution">
    <text evidence="4">The sequence shown here is derived from an EMBL/GenBank/DDBJ whole genome shotgun (WGS) entry which is preliminary data.</text>
</comment>
<dbReference type="CDD" id="cd06420">
    <property type="entry name" value="GT2_Chondriotin_Pol_N"/>
    <property type="match status" value="1"/>
</dbReference>
<protein>
    <submittedName>
        <fullName evidence="4">Glycosyltransferase</fullName>
    </submittedName>
</protein>